<feature type="repeat" description="WD" evidence="6">
    <location>
        <begin position="622"/>
        <end position="652"/>
    </location>
</feature>
<keyword evidence="9" id="KW-1185">Reference proteome</keyword>
<feature type="region of interest" description="Disordered" evidence="7">
    <location>
        <begin position="1"/>
        <end position="90"/>
    </location>
</feature>
<evidence type="ECO:0000313" key="9">
    <source>
        <dbReference type="Proteomes" id="UP001303373"/>
    </source>
</evidence>
<dbReference type="Pfam" id="PF00400">
    <property type="entry name" value="WD40"/>
    <property type="match status" value="3"/>
</dbReference>
<dbReference type="PANTHER" id="PTHR22852">
    <property type="entry name" value="LETHAL 2 DENTICLELESS PROTEIN RETINOIC ACID-REGULATED NUCLEAR MATRIX-ASSOCIATED PROTEIN"/>
    <property type="match status" value="1"/>
</dbReference>
<dbReference type="SUPFAM" id="SSF50978">
    <property type="entry name" value="WD40 repeat-like"/>
    <property type="match status" value="1"/>
</dbReference>
<feature type="region of interest" description="Disordered" evidence="7">
    <location>
        <begin position="103"/>
        <end position="131"/>
    </location>
</feature>
<dbReference type="InterPro" id="IPR051865">
    <property type="entry name" value="WD-repeat_CDT2_adapter"/>
</dbReference>
<gene>
    <name evidence="8" type="ORF">R9X50_00225600</name>
</gene>
<dbReference type="InterPro" id="IPR036322">
    <property type="entry name" value="WD40_repeat_dom_sf"/>
</dbReference>
<evidence type="ECO:0000256" key="1">
    <source>
        <dbReference type="ARBA" id="ARBA00004906"/>
    </source>
</evidence>
<evidence type="ECO:0000256" key="4">
    <source>
        <dbReference type="ARBA" id="ARBA00022786"/>
    </source>
</evidence>
<protein>
    <recommendedName>
        <fullName evidence="10">WD40 repeat-like protein</fullName>
    </recommendedName>
</protein>
<evidence type="ECO:0000256" key="7">
    <source>
        <dbReference type="SAM" id="MobiDB-lite"/>
    </source>
</evidence>
<dbReference type="SMART" id="SM00320">
    <property type="entry name" value="WD40"/>
    <property type="match status" value="6"/>
</dbReference>
<evidence type="ECO:0000256" key="5">
    <source>
        <dbReference type="ARBA" id="ARBA00038344"/>
    </source>
</evidence>
<dbReference type="AlphaFoldDB" id="A0AAQ3RAS4"/>
<feature type="compositionally biased region" description="Low complexity" evidence="7">
    <location>
        <begin position="50"/>
        <end position="61"/>
    </location>
</feature>
<dbReference type="GO" id="GO:0030674">
    <property type="term" value="F:protein-macromolecule adaptor activity"/>
    <property type="evidence" value="ECO:0007669"/>
    <property type="project" value="TreeGrafter"/>
</dbReference>
<dbReference type="GO" id="GO:0005634">
    <property type="term" value="C:nucleus"/>
    <property type="evidence" value="ECO:0007669"/>
    <property type="project" value="TreeGrafter"/>
</dbReference>
<keyword evidence="4" id="KW-0833">Ubl conjugation pathway</keyword>
<evidence type="ECO:0000313" key="8">
    <source>
        <dbReference type="EMBL" id="WPG99442.1"/>
    </source>
</evidence>
<evidence type="ECO:0000256" key="2">
    <source>
        <dbReference type="ARBA" id="ARBA00022574"/>
    </source>
</evidence>
<dbReference type="Gene3D" id="2.130.10.10">
    <property type="entry name" value="YVTN repeat-like/Quinoprotein amine dehydrogenase"/>
    <property type="match status" value="3"/>
</dbReference>
<dbReference type="InterPro" id="IPR015943">
    <property type="entry name" value="WD40/YVTN_repeat-like_dom_sf"/>
</dbReference>
<dbReference type="PANTHER" id="PTHR22852:SF0">
    <property type="entry name" value="DENTICLELESS PROTEIN HOMOLOG"/>
    <property type="match status" value="1"/>
</dbReference>
<feature type="compositionally biased region" description="Basic and acidic residues" evidence="7">
    <location>
        <begin position="12"/>
        <end position="24"/>
    </location>
</feature>
<organism evidence="8 9">
    <name type="scientific">Acrodontium crateriforme</name>
    <dbReference type="NCBI Taxonomy" id="150365"/>
    <lineage>
        <taxon>Eukaryota</taxon>
        <taxon>Fungi</taxon>
        <taxon>Dikarya</taxon>
        <taxon>Ascomycota</taxon>
        <taxon>Pezizomycotina</taxon>
        <taxon>Dothideomycetes</taxon>
        <taxon>Dothideomycetidae</taxon>
        <taxon>Mycosphaerellales</taxon>
        <taxon>Teratosphaeriaceae</taxon>
        <taxon>Acrodontium</taxon>
    </lineage>
</organism>
<feature type="repeat" description="WD" evidence="6">
    <location>
        <begin position="273"/>
        <end position="314"/>
    </location>
</feature>
<dbReference type="InterPro" id="IPR001680">
    <property type="entry name" value="WD40_rpt"/>
</dbReference>
<comment type="similarity">
    <text evidence="5">Belongs to the WD repeat cdt2 family.</text>
</comment>
<dbReference type="Proteomes" id="UP001303373">
    <property type="component" value="Chromosome 3"/>
</dbReference>
<dbReference type="EMBL" id="CP138582">
    <property type="protein sequence ID" value="WPG99442.1"/>
    <property type="molecule type" value="Genomic_DNA"/>
</dbReference>
<evidence type="ECO:0000256" key="6">
    <source>
        <dbReference type="PROSITE-ProRule" id="PRU00221"/>
    </source>
</evidence>
<feature type="compositionally biased region" description="Polar residues" evidence="7">
    <location>
        <begin position="62"/>
        <end position="75"/>
    </location>
</feature>
<proteinExistence type="inferred from homology"/>
<accession>A0AAQ3RAS4</accession>
<dbReference type="PROSITE" id="PS50294">
    <property type="entry name" value="WD_REPEATS_REGION"/>
    <property type="match status" value="1"/>
</dbReference>
<dbReference type="PROSITE" id="PS00678">
    <property type="entry name" value="WD_REPEATS_1"/>
    <property type="match status" value="1"/>
</dbReference>
<feature type="repeat" description="WD" evidence="6">
    <location>
        <begin position="315"/>
        <end position="350"/>
    </location>
</feature>
<name>A0AAQ3RAS4_9PEZI</name>
<evidence type="ECO:0000256" key="3">
    <source>
        <dbReference type="ARBA" id="ARBA00022737"/>
    </source>
</evidence>
<dbReference type="InterPro" id="IPR019775">
    <property type="entry name" value="WD40_repeat_CS"/>
</dbReference>
<reference evidence="8 9" key="1">
    <citation type="submission" date="2023-11" db="EMBL/GenBank/DDBJ databases">
        <title>An acidophilic fungus is an integral part of prey digestion in a carnivorous sundew plant.</title>
        <authorList>
            <person name="Tsai I.J."/>
        </authorList>
    </citation>
    <scope>NUCLEOTIDE SEQUENCE [LARGE SCALE GENOMIC DNA]</scope>
    <source>
        <strain evidence="8">169a</strain>
    </source>
</reference>
<keyword evidence="3" id="KW-0677">Repeat</keyword>
<dbReference type="GO" id="GO:0043161">
    <property type="term" value="P:proteasome-mediated ubiquitin-dependent protein catabolic process"/>
    <property type="evidence" value="ECO:0007669"/>
    <property type="project" value="TreeGrafter"/>
</dbReference>
<comment type="pathway">
    <text evidence="1">Protein modification; protein ubiquitination.</text>
</comment>
<keyword evidence="2 6" id="KW-0853">WD repeat</keyword>
<dbReference type="PROSITE" id="PS50082">
    <property type="entry name" value="WD_REPEATS_2"/>
    <property type="match status" value="3"/>
</dbReference>
<evidence type="ECO:0008006" key="10">
    <source>
        <dbReference type="Google" id="ProtNLM"/>
    </source>
</evidence>
<sequence>MADLPIFSSQGSHHDHDQILRDQENIPSSPPRPTGPYSSSLKPKKPPTVTPKRFTKFFTPRSSLTSRGGRQSKASRQLRDITKNGANCRPRTLLGDRLLSLDDEDDLSNRPLKRRRRSVDFPSSPPLQSSPLRRVQISNNIRVFDDEPLSPTFSDIDSLPDLLEQLQPFPEPIRRLRPAGPTRRILERSFGGYDALTRGHRGQDHCADPKAEAATYASKPTDVYSFRGHETAVPFCTASCNTNSLVAIGEEEGSIRLIDSSASSDFTQTHLSFRPHRNAVMDIAFNSDDYLMATASGDQTSRIIDMHTQQTICILSGHTSSVKQVRFQPGNDNVLTTSSRDGSVQLWDLRCSAKGSARNLRTAFARAATADGEVEPMVRYSVGTFKVGTAHRSTKLSSTRSTKAPNSDDSDVSITAIQHLSNGREHLLITSSELNATIKLWDLRTASRYHTTPLSSTILPQSHVYTRNYGINSMVLSGDGSRLYALCRDATIYAYSTSHLALGSVPELSSSNSKLRTGRDTKSGLGPLYGFRHAQLRAGSFYVKASLRPAGGGKDEMLAVGSTDKCAVLFPTDENHLRRPDVRAAAFTDDDEQELPSFTTRPSTQGAKKSMLPIYEHGTALIRGHDKEVTSLTWSHDGDLVTISDDFSARCWRQNSVTARHLRGCGEGGGQRWGHGWADVDGSWDDDDG</sequence>